<dbReference type="InterPro" id="IPR035919">
    <property type="entry name" value="EAL_sf"/>
</dbReference>
<dbReference type="AlphaFoldDB" id="A0A6J4T030"/>
<dbReference type="Pfam" id="PF00563">
    <property type="entry name" value="EAL"/>
    <property type="match status" value="1"/>
</dbReference>
<proteinExistence type="predicted"/>
<dbReference type="EMBL" id="CADCVP010000263">
    <property type="protein sequence ID" value="CAA9509988.1"/>
    <property type="molecule type" value="Genomic_DNA"/>
</dbReference>
<dbReference type="SUPFAM" id="SSF141868">
    <property type="entry name" value="EAL domain-like"/>
    <property type="match status" value="1"/>
</dbReference>
<evidence type="ECO:0000256" key="1">
    <source>
        <dbReference type="SAM" id="MobiDB-lite"/>
    </source>
</evidence>
<feature type="region of interest" description="Disordered" evidence="1">
    <location>
        <begin position="73"/>
        <end position="100"/>
    </location>
</feature>
<gene>
    <name evidence="3" type="ORF">AVDCRST_MAG69-2429</name>
</gene>
<evidence type="ECO:0000259" key="2">
    <source>
        <dbReference type="PROSITE" id="PS50883"/>
    </source>
</evidence>
<feature type="non-terminal residue" evidence="3">
    <location>
        <position position="1"/>
    </location>
</feature>
<dbReference type="PANTHER" id="PTHR33121">
    <property type="entry name" value="CYCLIC DI-GMP PHOSPHODIESTERASE PDEF"/>
    <property type="match status" value="1"/>
</dbReference>
<dbReference type="GO" id="GO:0071111">
    <property type="term" value="F:cyclic-guanylate-specific phosphodiesterase activity"/>
    <property type="evidence" value="ECO:0007669"/>
    <property type="project" value="InterPro"/>
</dbReference>
<feature type="domain" description="EAL" evidence="2">
    <location>
        <begin position="1"/>
        <end position="67"/>
    </location>
</feature>
<accession>A0A6J4T030</accession>
<protein>
    <submittedName>
        <fullName evidence="3">Diguanylate cyclase/phosphodiesterase (GGDEF &amp; EAL domains) with PAS/PAC sensor(S)</fullName>
    </submittedName>
</protein>
<dbReference type="PROSITE" id="PS50883">
    <property type="entry name" value="EAL"/>
    <property type="match status" value="1"/>
</dbReference>
<dbReference type="Gene3D" id="3.20.20.450">
    <property type="entry name" value="EAL domain"/>
    <property type="match status" value="1"/>
</dbReference>
<organism evidence="3">
    <name type="scientific">uncultured Solirubrobacteraceae bacterium</name>
    <dbReference type="NCBI Taxonomy" id="1162706"/>
    <lineage>
        <taxon>Bacteria</taxon>
        <taxon>Bacillati</taxon>
        <taxon>Actinomycetota</taxon>
        <taxon>Thermoleophilia</taxon>
        <taxon>Solirubrobacterales</taxon>
        <taxon>Solirubrobacteraceae</taxon>
        <taxon>environmental samples</taxon>
    </lineage>
</organism>
<sequence length="100" mass="10922">NDESDRHIVASTVDLGRNLGLQTVAEGVEDRAAYEHLARMGCDHAQGYHMSRAVTAEALEEWAGRLERGEIDLGRHAGAEPPRVTSGSFSAPPRQIRSRT</sequence>
<evidence type="ECO:0000313" key="3">
    <source>
        <dbReference type="EMBL" id="CAA9509988.1"/>
    </source>
</evidence>
<dbReference type="PANTHER" id="PTHR33121:SF70">
    <property type="entry name" value="SIGNALING PROTEIN YKOW"/>
    <property type="match status" value="1"/>
</dbReference>
<dbReference type="InterPro" id="IPR050706">
    <property type="entry name" value="Cyclic-di-GMP_PDE-like"/>
</dbReference>
<name>A0A6J4T030_9ACTN</name>
<dbReference type="InterPro" id="IPR001633">
    <property type="entry name" value="EAL_dom"/>
</dbReference>
<reference evidence="3" key="1">
    <citation type="submission" date="2020-02" db="EMBL/GenBank/DDBJ databases">
        <authorList>
            <person name="Meier V. D."/>
        </authorList>
    </citation>
    <scope>NUCLEOTIDE SEQUENCE</scope>
    <source>
        <strain evidence="3">AVDCRST_MAG69</strain>
    </source>
</reference>